<accession>A0AAE1H025</accession>
<evidence type="ECO:0000256" key="4">
    <source>
        <dbReference type="ARBA" id="ARBA00022461"/>
    </source>
</evidence>
<evidence type="ECO:0000256" key="5">
    <source>
        <dbReference type="ARBA" id="ARBA00022692"/>
    </source>
</evidence>
<reference evidence="14" key="2">
    <citation type="journal article" date="2023" name="BMC Genomics">
        <title>Pest status, molecular evolution, and epigenetic factors derived from the genome assembly of Frankliniella fusca, a thysanopteran phytovirus vector.</title>
        <authorList>
            <person name="Catto M.A."/>
            <person name="Labadie P.E."/>
            <person name="Jacobson A.L."/>
            <person name="Kennedy G.G."/>
            <person name="Srinivasan R."/>
            <person name="Hunt B.G."/>
        </authorList>
    </citation>
    <scope>NUCLEOTIDE SEQUENCE</scope>
    <source>
        <strain evidence="14">PL_HMW_Pooled</strain>
    </source>
</reference>
<keyword evidence="15" id="KW-1185">Reference proteome</keyword>
<name>A0AAE1H025_9NEOP</name>
<feature type="transmembrane region" description="Helical" evidence="13">
    <location>
        <begin position="41"/>
        <end position="62"/>
    </location>
</feature>
<evidence type="ECO:0000256" key="12">
    <source>
        <dbReference type="RuleBase" id="RU000679"/>
    </source>
</evidence>
<keyword evidence="10 12" id="KW-0739">Sodium transport</keyword>
<evidence type="ECO:0000313" key="15">
    <source>
        <dbReference type="Proteomes" id="UP001219518"/>
    </source>
</evidence>
<keyword evidence="8 12" id="KW-0406">Ion transport</keyword>
<dbReference type="AlphaFoldDB" id="A0AAE1H025"/>
<dbReference type="EMBL" id="JAHWGI010000293">
    <property type="protein sequence ID" value="KAK3912475.1"/>
    <property type="molecule type" value="Genomic_DNA"/>
</dbReference>
<evidence type="ECO:0000256" key="8">
    <source>
        <dbReference type="ARBA" id="ARBA00023065"/>
    </source>
</evidence>
<dbReference type="GO" id="GO:0005272">
    <property type="term" value="F:sodium channel activity"/>
    <property type="evidence" value="ECO:0007669"/>
    <property type="project" value="UniProtKB-KW"/>
</dbReference>
<evidence type="ECO:0000256" key="2">
    <source>
        <dbReference type="ARBA" id="ARBA00007193"/>
    </source>
</evidence>
<dbReference type="InterPro" id="IPR001873">
    <property type="entry name" value="ENaC"/>
</dbReference>
<evidence type="ECO:0000256" key="6">
    <source>
        <dbReference type="ARBA" id="ARBA00022989"/>
    </source>
</evidence>
<comment type="caution">
    <text evidence="14">The sequence shown here is derived from an EMBL/GenBank/DDBJ whole genome shotgun (WGS) entry which is preliminary data.</text>
</comment>
<evidence type="ECO:0000256" key="9">
    <source>
        <dbReference type="ARBA" id="ARBA00023136"/>
    </source>
</evidence>
<sequence>MDSWNSRLFRMLATVRHYSQVSSIHGMRHVVKVGVSCKERLFWLALVLMGGTHLIVICVTQWDTYRRVPTETVLTDPTRWIEGKLYPCVGLCPVHQIDRRVALRLLRQTTEEVNKSLNGDIHSVRGEEARTDPLHHVSDNDLDGLLLALHKLVSTNMASAFPLFSKHFDALLHLDDHVNVVDFMKRVTIRHSKQLNLTNSVSK</sequence>
<evidence type="ECO:0000256" key="11">
    <source>
        <dbReference type="ARBA" id="ARBA00023303"/>
    </source>
</evidence>
<evidence type="ECO:0000256" key="10">
    <source>
        <dbReference type="ARBA" id="ARBA00023201"/>
    </source>
</evidence>
<evidence type="ECO:0000256" key="7">
    <source>
        <dbReference type="ARBA" id="ARBA00023053"/>
    </source>
</evidence>
<reference evidence="14" key="1">
    <citation type="submission" date="2021-07" db="EMBL/GenBank/DDBJ databases">
        <authorList>
            <person name="Catto M.A."/>
            <person name="Jacobson A."/>
            <person name="Kennedy G."/>
            <person name="Labadie P."/>
            <person name="Hunt B.G."/>
            <person name="Srinivasan R."/>
        </authorList>
    </citation>
    <scope>NUCLEOTIDE SEQUENCE</scope>
    <source>
        <strain evidence="14">PL_HMW_Pooled</strain>
        <tissue evidence="14">Head</tissue>
    </source>
</reference>
<organism evidence="14 15">
    <name type="scientific">Frankliniella fusca</name>
    <dbReference type="NCBI Taxonomy" id="407009"/>
    <lineage>
        <taxon>Eukaryota</taxon>
        <taxon>Metazoa</taxon>
        <taxon>Ecdysozoa</taxon>
        <taxon>Arthropoda</taxon>
        <taxon>Hexapoda</taxon>
        <taxon>Insecta</taxon>
        <taxon>Pterygota</taxon>
        <taxon>Neoptera</taxon>
        <taxon>Paraneoptera</taxon>
        <taxon>Thysanoptera</taxon>
        <taxon>Terebrantia</taxon>
        <taxon>Thripoidea</taxon>
        <taxon>Thripidae</taxon>
        <taxon>Frankliniella</taxon>
    </lineage>
</organism>
<dbReference type="Pfam" id="PF00858">
    <property type="entry name" value="ASC"/>
    <property type="match status" value="1"/>
</dbReference>
<evidence type="ECO:0000256" key="1">
    <source>
        <dbReference type="ARBA" id="ARBA00004141"/>
    </source>
</evidence>
<keyword evidence="7" id="KW-0915">Sodium</keyword>
<evidence type="ECO:0000256" key="13">
    <source>
        <dbReference type="SAM" id="Phobius"/>
    </source>
</evidence>
<comment type="subcellular location">
    <subcellularLocation>
        <location evidence="1">Membrane</location>
        <topology evidence="1">Multi-pass membrane protein</topology>
    </subcellularLocation>
</comment>
<keyword evidence="3 12" id="KW-0813">Transport</keyword>
<comment type="similarity">
    <text evidence="2 12">Belongs to the amiloride-sensitive sodium channel (TC 1.A.6) family.</text>
</comment>
<gene>
    <name evidence="14" type="ORF">KUF71_022045</name>
</gene>
<evidence type="ECO:0000313" key="14">
    <source>
        <dbReference type="EMBL" id="KAK3912475.1"/>
    </source>
</evidence>
<keyword evidence="6 13" id="KW-1133">Transmembrane helix</keyword>
<keyword evidence="5 12" id="KW-0812">Transmembrane</keyword>
<proteinExistence type="inferred from homology"/>
<evidence type="ECO:0000256" key="3">
    <source>
        <dbReference type="ARBA" id="ARBA00022448"/>
    </source>
</evidence>
<keyword evidence="9 13" id="KW-0472">Membrane</keyword>
<dbReference type="Proteomes" id="UP001219518">
    <property type="component" value="Unassembled WGS sequence"/>
</dbReference>
<dbReference type="GO" id="GO:0016020">
    <property type="term" value="C:membrane"/>
    <property type="evidence" value="ECO:0007669"/>
    <property type="project" value="UniProtKB-SubCell"/>
</dbReference>
<protein>
    <submittedName>
        <fullName evidence="14">Acid-sensing ion channel 1</fullName>
    </submittedName>
</protein>
<keyword evidence="4 12" id="KW-0894">Sodium channel</keyword>
<keyword evidence="11 12" id="KW-0407">Ion channel</keyword>